<protein>
    <submittedName>
        <fullName evidence="2">Helix-turn-helix domain-containing protein</fullName>
    </submittedName>
</protein>
<dbReference type="RefSeq" id="WP_043569415.1">
    <property type="nucleotide sequence ID" value="NZ_CP022752.1"/>
</dbReference>
<evidence type="ECO:0000259" key="1">
    <source>
        <dbReference type="Pfam" id="PF12728"/>
    </source>
</evidence>
<evidence type="ECO:0000313" key="3">
    <source>
        <dbReference type="EMBL" id="KGI83192.1"/>
    </source>
</evidence>
<dbReference type="eggNOG" id="COG3311">
    <property type="taxonomic scope" value="Bacteria"/>
</dbReference>
<keyword evidence="4" id="KW-1185">Reference proteome</keyword>
<organism evidence="2 5">
    <name type="scientific">Actinopolyspora erythraea</name>
    <dbReference type="NCBI Taxonomy" id="414996"/>
    <lineage>
        <taxon>Bacteria</taxon>
        <taxon>Bacillati</taxon>
        <taxon>Actinomycetota</taxon>
        <taxon>Actinomycetes</taxon>
        <taxon>Actinopolysporales</taxon>
        <taxon>Actinopolysporaceae</taxon>
        <taxon>Actinopolyspora</taxon>
    </lineage>
</organism>
<dbReference type="Gene3D" id="1.10.10.10">
    <property type="entry name" value="Winged helix-like DNA-binding domain superfamily/Winged helix DNA-binding domain"/>
    <property type="match status" value="1"/>
</dbReference>
<dbReference type="InterPro" id="IPR041657">
    <property type="entry name" value="HTH_17"/>
</dbReference>
<dbReference type="EMBL" id="JPMV01000001">
    <property type="protein sequence ID" value="KGI83192.1"/>
    <property type="molecule type" value="Genomic_DNA"/>
</dbReference>
<name>A0A099DBN1_9ACTN</name>
<dbReference type="KEGG" id="aey:CDG81_00900"/>
<dbReference type="Proteomes" id="UP000029737">
    <property type="component" value="Unassembled WGS sequence"/>
</dbReference>
<evidence type="ECO:0000313" key="4">
    <source>
        <dbReference type="Proteomes" id="UP000029737"/>
    </source>
</evidence>
<feature type="domain" description="Helix-turn-helix" evidence="1">
    <location>
        <begin position="11"/>
        <end position="57"/>
    </location>
</feature>
<reference evidence="3 4" key="1">
    <citation type="journal article" date="2014" name="PLoS ONE">
        <title>Identification and Characterization of a New Erythromycin Biosynthetic Gene Cluster in Actinopolyspora erythraea YIM90600, a Novel Erythronolide-Producing Halophilic Actinomycete Isolated from Salt Field.</title>
        <authorList>
            <person name="Chen D."/>
            <person name="Feng J."/>
            <person name="Huang L."/>
            <person name="Zhang Q."/>
            <person name="Wu J."/>
            <person name="Zhu X."/>
            <person name="Duan Y."/>
            <person name="Xu Z."/>
        </authorList>
    </citation>
    <scope>NUCLEOTIDE SEQUENCE [LARGE SCALE GENOMIC DNA]</scope>
    <source>
        <strain evidence="3 4">YIM90600</strain>
    </source>
</reference>
<dbReference type="InterPro" id="IPR009061">
    <property type="entry name" value="DNA-bd_dom_put_sf"/>
</dbReference>
<sequence length="63" mass="7281">MRDSRPLATRNEVAEHIGVPVGTLAAWAYRGTGPRYIRIGRHARYRWSDVEAWLDEQTQDTRA</sequence>
<dbReference type="Pfam" id="PF12728">
    <property type="entry name" value="HTH_17"/>
    <property type="match status" value="1"/>
</dbReference>
<evidence type="ECO:0000313" key="5">
    <source>
        <dbReference type="Proteomes" id="UP000215043"/>
    </source>
</evidence>
<dbReference type="EMBL" id="CP022752">
    <property type="protein sequence ID" value="ASU77119.1"/>
    <property type="molecule type" value="Genomic_DNA"/>
</dbReference>
<dbReference type="OrthoDB" id="4330189at2"/>
<dbReference type="HOGENOM" id="CLU_140176_9_1_11"/>
<dbReference type="SUPFAM" id="SSF46955">
    <property type="entry name" value="Putative DNA-binding domain"/>
    <property type="match status" value="1"/>
</dbReference>
<gene>
    <name evidence="2" type="ORF">CDG81_00900</name>
    <name evidence="3" type="ORF">IL38_00775</name>
</gene>
<proteinExistence type="predicted"/>
<evidence type="ECO:0000313" key="2">
    <source>
        <dbReference type="EMBL" id="ASU77119.1"/>
    </source>
</evidence>
<dbReference type="Proteomes" id="UP000215043">
    <property type="component" value="Chromosome"/>
</dbReference>
<reference evidence="2 5" key="2">
    <citation type="submission" date="2017-08" db="EMBL/GenBank/DDBJ databases">
        <title>The complete genome sequence of moderately halophilic actinomycete Actinopolyspora erythraea YIM 90600, the producer of novel erythromycin, novel actinopolysporins A-C and tubercidin.</title>
        <authorList>
            <person name="Yin M."/>
            <person name="Tang S."/>
        </authorList>
    </citation>
    <scope>NUCLEOTIDE SEQUENCE [LARGE SCALE GENOMIC DNA]</scope>
    <source>
        <strain evidence="2 5">YIM 90600</strain>
    </source>
</reference>
<dbReference type="AlphaFoldDB" id="A0A099DBN1"/>
<accession>A0A099DBN1</accession>
<dbReference type="InterPro" id="IPR036388">
    <property type="entry name" value="WH-like_DNA-bd_sf"/>
</dbReference>